<dbReference type="PANTHER" id="PTHR10590:SF4">
    <property type="entry name" value="SOLUTE CARRIER FAMILY 28 MEMBER 3"/>
    <property type="match status" value="1"/>
</dbReference>
<dbReference type="InterPro" id="IPR011657">
    <property type="entry name" value="CNT_C_dom"/>
</dbReference>
<dbReference type="Pfam" id="PF01773">
    <property type="entry name" value="Nucleos_tra2_N"/>
    <property type="match status" value="1"/>
</dbReference>
<keyword evidence="4 7" id="KW-0812">Transmembrane</keyword>
<reference evidence="11" key="3">
    <citation type="submission" date="2019-06" db="EMBL/GenBank/DDBJ databases">
        <authorList>
            <person name="Poynton C."/>
            <person name="Hasenbein S."/>
            <person name="Benoit J.B."/>
            <person name="Sepulveda M.S."/>
            <person name="Poelchau M.F."/>
            <person name="Murali S.C."/>
            <person name="Chen S."/>
            <person name="Glastad K.M."/>
            <person name="Werren J.H."/>
            <person name="Vineis J.H."/>
            <person name="Bowen J.L."/>
            <person name="Friedrich M."/>
            <person name="Jones J."/>
            <person name="Robertson H.M."/>
            <person name="Feyereisen R."/>
            <person name="Mechler-Hickson A."/>
            <person name="Mathers N."/>
            <person name="Lee C.E."/>
            <person name="Colbourne J.K."/>
            <person name="Biales A."/>
            <person name="Johnston J.S."/>
            <person name="Wellborn G.A."/>
            <person name="Rosendale A.J."/>
            <person name="Cridge A.G."/>
            <person name="Munoz-Torres M.C."/>
            <person name="Bain P.A."/>
            <person name="Manny A.R."/>
            <person name="Major K.M."/>
            <person name="Lambert F.N."/>
            <person name="Vulpe C.D."/>
            <person name="Tuck P."/>
            <person name="Blalock B.J."/>
            <person name="Lin Y.-Y."/>
            <person name="Smith M.E."/>
            <person name="Ochoa-Acuna H."/>
            <person name="Chen M.-J.M."/>
            <person name="Childers C.P."/>
            <person name="Qu J."/>
            <person name="Dugan S."/>
            <person name="Lee S.L."/>
            <person name="Chao H."/>
            <person name="Dinh H."/>
            <person name="Han Y."/>
            <person name="Doddapaneni H."/>
            <person name="Worley K.C."/>
            <person name="Muzny D.M."/>
            <person name="Gibbs R.A."/>
            <person name="Richards S."/>
        </authorList>
    </citation>
    <scope>NUCLEOTIDE SEQUENCE</scope>
    <source>
        <strain evidence="11">HAZT.00-mixed</strain>
        <tissue evidence="11">Whole organism</tissue>
    </source>
</reference>
<accession>A0A6A0GWM8</accession>
<evidence type="ECO:0000259" key="10">
    <source>
        <dbReference type="Pfam" id="PF07670"/>
    </source>
</evidence>
<dbReference type="Pfam" id="PF07670">
    <property type="entry name" value="Gate"/>
    <property type="match status" value="1"/>
</dbReference>
<dbReference type="InterPro" id="IPR011642">
    <property type="entry name" value="Gate_dom"/>
</dbReference>
<evidence type="ECO:0000256" key="7">
    <source>
        <dbReference type="SAM" id="Phobius"/>
    </source>
</evidence>
<evidence type="ECO:0000259" key="8">
    <source>
        <dbReference type="Pfam" id="PF01773"/>
    </source>
</evidence>
<evidence type="ECO:0000259" key="9">
    <source>
        <dbReference type="Pfam" id="PF07662"/>
    </source>
</evidence>
<feature type="transmembrane region" description="Helical" evidence="7">
    <location>
        <begin position="130"/>
        <end position="148"/>
    </location>
</feature>
<name>A0A6A0GWM8_HYAAZ</name>
<feature type="transmembrane region" description="Helical" evidence="7">
    <location>
        <begin position="177"/>
        <end position="197"/>
    </location>
</feature>
<organism evidence="11">
    <name type="scientific">Hyalella azteca</name>
    <name type="common">Amphipod</name>
    <dbReference type="NCBI Taxonomy" id="294128"/>
    <lineage>
        <taxon>Eukaryota</taxon>
        <taxon>Metazoa</taxon>
        <taxon>Ecdysozoa</taxon>
        <taxon>Arthropoda</taxon>
        <taxon>Crustacea</taxon>
        <taxon>Multicrustacea</taxon>
        <taxon>Malacostraca</taxon>
        <taxon>Eumalacostraca</taxon>
        <taxon>Peracarida</taxon>
        <taxon>Amphipoda</taxon>
        <taxon>Senticaudata</taxon>
        <taxon>Talitrida</taxon>
        <taxon>Talitroidea</taxon>
        <taxon>Hyalellidae</taxon>
        <taxon>Hyalella</taxon>
    </lineage>
</organism>
<feature type="domain" description="Concentrative nucleoside transporter C-terminal" evidence="9">
    <location>
        <begin position="358"/>
        <end position="417"/>
    </location>
</feature>
<comment type="subcellular location">
    <subcellularLocation>
        <location evidence="1">Cell membrane</location>
        <topology evidence="1">Multi-pass membrane protein</topology>
    </subcellularLocation>
</comment>
<sequence>MTHNPGFVPDDLTSVDDVELKSVTQEGKRFSADDTAANEVRHRKLSDHVVPTSDDVTEEPDYGILSLIIPGYREKRNDFNEFAERTHFYQRLEQSFYVALTLAFSGYFITALFTVTDLDRGDYWCEGDGLLLVITGCTAIMMLYFLIVKQFYGEQLYHSVVEPLDAKYEMVWKIKKVIWRQVLWGLALQFILGLLILRWPVGRKLFECLGDKVAEFLAFTDEGSKFVFGDLLVVDDGGIFAFKVLPVTLFFSFCIQILYYYGIMQWVVLKLGWLLQVSIGTTACESTEAPLLIRPFIHLMTMSELHAVMTGGFATIAGSVMAAYISFGVSASHLLSASVMSAPAALAYSKLFYPETEPRAEIIATYALCGFSNIGSIGIQLGGIGALAPSRRPDIAKIVVRAMIAGNAACFLTACIA</sequence>
<dbReference type="InterPro" id="IPR008276">
    <property type="entry name" value="C_nuclsd_transpt"/>
</dbReference>
<reference evidence="11" key="2">
    <citation type="journal article" date="2018" name="Environ. Sci. Technol.">
        <title>The Toxicogenome of Hyalella azteca: A Model for Sediment Ecotoxicology and Evolutionary Toxicology.</title>
        <authorList>
            <person name="Poynton H.C."/>
            <person name="Hasenbein S."/>
            <person name="Benoit J.B."/>
            <person name="Sepulveda M.S."/>
            <person name="Poelchau M.F."/>
            <person name="Hughes D.S.T."/>
            <person name="Murali S.C."/>
            <person name="Chen S."/>
            <person name="Glastad K.M."/>
            <person name="Goodisman M.A.D."/>
            <person name="Werren J.H."/>
            <person name="Vineis J.H."/>
            <person name="Bowen J.L."/>
            <person name="Friedrich M."/>
            <person name="Jones J."/>
            <person name="Robertson H.M."/>
            <person name="Feyereisen R."/>
            <person name="Mechler-Hickson A."/>
            <person name="Mathers N."/>
            <person name="Lee C.E."/>
            <person name="Colbourne J.K."/>
            <person name="Biales A."/>
            <person name="Johnston J.S."/>
            <person name="Wellborn G.A."/>
            <person name="Rosendale A.J."/>
            <person name="Cridge A.G."/>
            <person name="Munoz-Torres M.C."/>
            <person name="Bain P.A."/>
            <person name="Manny A.R."/>
            <person name="Major K.M."/>
            <person name="Lambert F.N."/>
            <person name="Vulpe C.D."/>
            <person name="Tuck P."/>
            <person name="Blalock B.J."/>
            <person name="Lin Y.Y."/>
            <person name="Smith M.E."/>
            <person name="Ochoa-Acuna H."/>
            <person name="Chen M.M."/>
            <person name="Childers C.P."/>
            <person name="Qu J."/>
            <person name="Dugan S."/>
            <person name="Lee S.L."/>
            <person name="Chao H."/>
            <person name="Dinh H."/>
            <person name="Han Y."/>
            <person name="Doddapaneni H."/>
            <person name="Worley K.C."/>
            <person name="Muzny D.M."/>
            <person name="Gibbs R.A."/>
            <person name="Richards S."/>
        </authorList>
    </citation>
    <scope>NUCLEOTIDE SEQUENCE</scope>
    <source>
        <strain evidence="11">HAZT.00-mixed</strain>
        <tissue evidence="11">Whole organism</tissue>
    </source>
</reference>
<evidence type="ECO:0000256" key="4">
    <source>
        <dbReference type="ARBA" id="ARBA00022692"/>
    </source>
</evidence>
<feature type="transmembrane region" description="Helical" evidence="7">
    <location>
        <begin position="305"/>
        <end position="327"/>
    </location>
</feature>
<evidence type="ECO:0000313" key="11">
    <source>
        <dbReference type="EMBL" id="KAA0191186.1"/>
    </source>
</evidence>
<feature type="non-terminal residue" evidence="11">
    <location>
        <position position="417"/>
    </location>
</feature>
<evidence type="ECO:0008006" key="12">
    <source>
        <dbReference type="Google" id="ProtNLM"/>
    </source>
</evidence>
<evidence type="ECO:0000256" key="1">
    <source>
        <dbReference type="ARBA" id="ARBA00004651"/>
    </source>
</evidence>
<protein>
    <recommendedName>
        <fullName evidence="12">Sodium/nucleoside cotransporter</fullName>
    </recommendedName>
</protein>
<feature type="transmembrane region" description="Helical" evidence="7">
    <location>
        <begin position="365"/>
        <end position="386"/>
    </location>
</feature>
<gene>
    <name evidence="11" type="ORF">HAZT_HAZT011173</name>
</gene>
<dbReference type="GO" id="GO:0005415">
    <property type="term" value="F:nucleoside:sodium symporter activity"/>
    <property type="evidence" value="ECO:0007669"/>
    <property type="project" value="TreeGrafter"/>
</dbReference>
<keyword evidence="5 7" id="KW-1133">Transmembrane helix</keyword>
<dbReference type="PANTHER" id="PTHR10590">
    <property type="entry name" value="SODIUM/NUCLEOSIDE COTRANSPORTER"/>
    <property type="match status" value="1"/>
</dbReference>
<comment type="similarity">
    <text evidence="2">Belongs to the concentrative nucleoside transporter (CNT) (TC 2.A.41) family.</text>
</comment>
<dbReference type="GO" id="GO:0005886">
    <property type="term" value="C:plasma membrane"/>
    <property type="evidence" value="ECO:0007669"/>
    <property type="project" value="UniProtKB-SubCell"/>
</dbReference>
<feature type="domain" description="Nucleoside transporter/FeoB GTPase Gate" evidence="10">
    <location>
        <begin position="241"/>
        <end position="328"/>
    </location>
</feature>
<feature type="transmembrane region" description="Helical" evidence="7">
    <location>
        <begin position="95"/>
        <end position="115"/>
    </location>
</feature>
<evidence type="ECO:0000256" key="5">
    <source>
        <dbReference type="ARBA" id="ARBA00022989"/>
    </source>
</evidence>
<keyword evidence="3" id="KW-1003">Cell membrane</keyword>
<dbReference type="InterPro" id="IPR002668">
    <property type="entry name" value="CNT_N_dom"/>
</dbReference>
<feature type="domain" description="Concentrative nucleoside transporter N-terminal" evidence="8">
    <location>
        <begin position="175"/>
        <end position="231"/>
    </location>
</feature>
<evidence type="ECO:0000256" key="3">
    <source>
        <dbReference type="ARBA" id="ARBA00022475"/>
    </source>
</evidence>
<dbReference type="AlphaFoldDB" id="A0A6A0GWM8"/>
<dbReference type="Proteomes" id="UP000711488">
    <property type="component" value="Unassembled WGS sequence"/>
</dbReference>
<dbReference type="Pfam" id="PF07662">
    <property type="entry name" value="Nucleos_tra2_C"/>
    <property type="match status" value="1"/>
</dbReference>
<feature type="transmembrane region" description="Helical" evidence="7">
    <location>
        <begin position="239"/>
        <end position="261"/>
    </location>
</feature>
<reference evidence="11" key="1">
    <citation type="submission" date="2014-08" db="EMBL/GenBank/DDBJ databases">
        <authorList>
            <person name="Murali S."/>
            <person name="Richards S."/>
            <person name="Bandaranaike D."/>
            <person name="Bellair M."/>
            <person name="Blankenburg K."/>
            <person name="Chao H."/>
            <person name="Dinh H."/>
            <person name="Doddapaneni H."/>
            <person name="Dugan-Rocha S."/>
            <person name="Elkadiri S."/>
            <person name="Gnanaolivu R."/>
            <person name="Hughes D."/>
            <person name="Lee S."/>
            <person name="Li M."/>
            <person name="Ming W."/>
            <person name="Munidasa M."/>
            <person name="Muniz J."/>
            <person name="Nguyen L."/>
            <person name="Osuji N."/>
            <person name="Pu L.-L."/>
            <person name="Puazo M."/>
            <person name="Skinner E."/>
            <person name="Qu C."/>
            <person name="Quiroz J."/>
            <person name="Raj R."/>
            <person name="Weissenberger G."/>
            <person name="Xin Y."/>
            <person name="Zou X."/>
            <person name="Han Y."/>
            <person name="Worley K."/>
            <person name="Muzny D."/>
            <person name="Gibbs R."/>
        </authorList>
    </citation>
    <scope>NUCLEOTIDE SEQUENCE</scope>
    <source>
        <strain evidence="11">HAZT.00-mixed</strain>
        <tissue evidence="11">Whole organism</tissue>
    </source>
</reference>
<keyword evidence="6 7" id="KW-0472">Membrane</keyword>
<comment type="caution">
    <text evidence="11">The sequence shown here is derived from an EMBL/GenBank/DDBJ whole genome shotgun (WGS) entry which is preliminary data.</text>
</comment>
<evidence type="ECO:0000256" key="6">
    <source>
        <dbReference type="ARBA" id="ARBA00023136"/>
    </source>
</evidence>
<dbReference type="EMBL" id="JQDR03012479">
    <property type="protein sequence ID" value="KAA0191186.1"/>
    <property type="molecule type" value="Genomic_DNA"/>
</dbReference>
<proteinExistence type="inferred from homology"/>
<evidence type="ECO:0000256" key="2">
    <source>
        <dbReference type="ARBA" id="ARBA00009033"/>
    </source>
</evidence>
<dbReference type="OrthoDB" id="6075923at2759"/>